<dbReference type="RefSeq" id="WP_002587310.1">
    <property type="nucleotide sequence ID" value="NZ_KB850982.1"/>
</dbReference>
<dbReference type="Proteomes" id="UP000013085">
    <property type="component" value="Unassembled WGS sequence"/>
</dbReference>
<dbReference type="InterPro" id="IPR051533">
    <property type="entry name" value="WaaL-like"/>
</dbReference>
<comment type="subcellular location">
    <subcellularLocation>
        <location evidence="1">Membrane</location>
        <topology evidence="1">Multi-pass membrane protein</topology>
    </subcellularLocation>
</comment>
<keyword evidence="3 5" id="KW-1133">Transmembrane helix</keyword>
<feature type="transmembrane region" description="Helical" evidence="5">
    <location>
        <begin position="136"/>
        <end position="156"/>
    </location>
</feature>
<name>A0A0E2HJJ1_9FIRM</name>
<evidence type="ECO:0000313" key="7">
    <source>
        <dbReference type="EMBL" id="ENZ11110.1"/>
    </source>
</evidence>
<comment type="caution">
    <text evidence="7">The sequence shown here is derived from an EMBL/GenBank/DDBJ whole genome shotgun (WGS) entry which is preliminary data.</text>
</comment>
<organism evidence="7 8">
    <name type="scientific">[Clostridium] clostridioforme 90A8</name>
    <dbReference type="NCBI Taxonomy" id="999408"/>
    <lineage>
        <taxon>Bacteria</taxon>
        <taxon>Bacillati</taxon>
        <taxon>Bacillota</taxon>
        <taxon>Clostridia</taxon>
        <taxon>Lachnospirales</taxon>
        <taxon>Lachnospiraceae</taxon>
        <taxon>Enterocloster</taxon>
    </lineage>
</organism>
<feature type="transmembrane region" description="Helical" evidence="5">
    <location>
        <begin position="26"/>
        <end position="43"/>
    </location>
</feature>
<feature type="transmembrane region" description="Helical" evidence="5">
    <location>
        <begin position="460"/>
        <end position="483"/>
    </location>
</feature>
<accession>A0A0E2HJJ1</accession>
<feature type="domain" description="O-antigen ligase-related" evidence="6">
    <location>
        <begin position="314"/>
        <end position="476"/>
    </location>
</feature>
<dbReference type="PATRIC" id="fig|999408.3.peg.4440"/>
<evidence type="ECO:0000256" key="1">
    <source>
        <dbReference type="ARBA" id="ARBA00004141"/>
    </source>
</evidence>
<keyword evidence="2 5" id="KW-0812">Transmembrane</keyword>
<evidence type="ECO:0000313" key="8">
    <source>
        <dbReference type="Proteomes" id="UP000013085"/>
    </source>
</evidence>
<evidence type="ECO:0000259" key="6">
    <source>
        <dbReference type="Pfam" id="PF04932"/>
    </source>
</evidence>
<dbReference type="HOGENOM" id="CLU_036591_0_0_9"/>
<feature type="transmembrane region" description="Helical" evidence="5">
    <location>
        <begin position="106"/>
        <end position="124"/>
    </location>
</feature>
<protein>
    <recommendedName>
        <fullName evidence="6">O-antigen ligase-related domain-containing protein</fullName>
    </recommendedName>
</protein>
<feature type="transmembrane region" description="Helical" evidence="5">
    <location>
        <begin position="161"/>
        <end position="182"/>
    </location>
</feature>
<feature type="transmembrane region" description="Helical" evidence="5">
    <location>
        <begin position="235"/>
        <end position="251"/>
    </location>
</feature>
<dbReference type="EMBL" id="AGYR01000044">
    <property type="protein sequence ID" value="ENZ11110.1"/>
    <property type="molecule type" value="Genomic_DNA"/>
</dbReference>
<evidence type="ECO:0000256" key="5">
    <source>
        <dbReference type="SAM" id="Phobius"/>
    </source>
</evidence>
<dbReference type="Pfam" id="PF04932">
    <property type="entry name" value="Wzy_C"/>
    <property type="match status" value="1"/>
</dbReference>
<feature type="transmembrane region" description="Helical" evidence="5">
    <location>
        <begin position="323"/>
        <end position="344"/>
    </location>
</feature>
<feature type="transmembrane region" description="Helical" evidence="5">
    <location>
        <begin position="55"/>
        <end position="78"/>
    </location>
</feature>
<feature type="transmembrane region" description="Helical" evidence="5">
    <location>
        <begin position="257"/>
        <end position="273"/>
    </location>
</feature>
<reference evidence="7 8" key="1">
    <citation type="submission" date="2013-01" db="EMBL/GenBank/DDBJ databases">
        <title>The Genome Sequence of Clostridium clostridioforme 90A8.</title>
        <authorList>
            <consortium name="The Broad Institute Genome Sequencing Platform"/>
            <person name="Earl A."/>
            <person name="Ward D."/>
            <person name="Feldgarden M."/>
            <person name="Gevers D."/>
            <person name="Courvalin P."/>
            <person name="Lambert T."/>
            <person name="Walker B."/>
            <person name="Young S.K."/>
            <person name="Zeng Q."/>
            <person name="Gargeya S."/>
            <person name="Fitzgerald M."/>
            <person name="Haas B."/>
            <person name="Abouelleil A."/>
            <person name="Alvarado L."/>
            <person name="Arachchi H.M."/>
            <person name="Berlin A.M."/>
            <person name="Chapman S.B."/>
            <person name="Dewar J."/>
            <person name="Goldberg J."/>
            <person name="Griggs A."/>
            <person name="Gujja S."/>
            <person name="Hansen M."/>
            <person name="Howarth C."/>
            <person name="Imamovic A."/>
            <person name="Larimer J."/>
            <person name="McCowan C."/>
            <person name="Murphy C."/>
            <person name="Neiman D."/>
            <person name="Pearson M."/>
            <person name="Priest M."/>
            <person name="Roberts A."/>
            <person name="Saif S."/>
            <person name="Shea T."/>
            <person name="Sisk P."/>
            <person name="Sykes S."/>
            <person name="Wortman J."/>
            <person name="Nusbaum C."/>
            <person name="Birren B."/>
        </authorList>
    </citation>
    <scope>NUCLEOTIDE SEQUENCE [LARGE SCALE GENOMIC DNA]</scope>
    <source>
        <strain evidence="7 8">90A8</strain>
    </source>
</reference>
<dbReference type="PANTHER" id="PTHR37422">
    <property type="entry name" value="TEICHURONIC ACID BIOSYNTHESIS PROTEIN TUAE"/>
    <property type="match status" value="1"/>
</dbReference>
<keyword evidence="4 5" id="KW-0472">Membrane</keyword>
<gene>
    <name evidence="7" type="ORF">HMPREF1090_04142</name>
</gene>
<evidence type="ECO:0000256" key="4">
    <source>
        <dbReference type="ARBA" id="ARBA00023136"/>
    </source>
</evidence>
<dbReference type="AlphaFoldDB" id="A0A0E2HJJ1"/>
<dbReference type="GO" id="GO:0016020">
    <property type="term" value="C:membrane"/>
    <property type="evidence" value="ECO:0007669"/>
    <property type="project" value="UniProtKB-SubCell"/>
</dbReference>
<feature type="transmembrane region" description="Helical" evidence="5">
    <location>
        <begin position="495"/>
        <end position="512"/>
    </location>
</feature>
<feature type="transmembrane region" description="Helical" evidence="5">
    <location>
        <begin position="356"/>
        <end position="377"/>
    </location>
</feature>
<evidence type="ECO:0000256" key="2">
    <source>
        <dbReference type="ARBA" id="ARBA00022692"/>
    </source>
</evidence>
<evidence type="ECO:0000256" key="3">
    <source>
        <dbReference type="ARBA" id="ARBA00022989"/>
    </source>
</evidence>
<dbReference type="InterPro" id="IPR007016">
    <property type="entry name" value="O-antigen_ligase-rel_domated"/>
</dbReference>
<dbReference type="PANTHER" id="PTHR37422:SF13">
    <property type="entry name" value="LIPOPOLYSACCHARIDE BIOSYNTHESIS PROTEIN PA4999-RELATED"/>
    <property type="match status" value="1"/>
</dbReference>
<feature type="transmembrane region" description="Helical" evidence="5">
    <location>
        <begin position="208"/>
        <end position="228"/>
    </location>
</feature>
<proteinExistence type="predicted"/>
<sequence length="545" mass="62744">MKIETEDKKLKEEQDLLISWRRVNQIISCVSVILVIAVLPLVFHNYYYDILTVKYIFYYGTIILMAIVMLITAIIFLYKDSRYYSKENYKVLKKKFSIKSLRSSDWAMLAFLTSVTISTFQSDYFYESFWGNEGRFMGMFFTLLYTVSFFVISHCLKFKQWLLDVFLATGMIACIIGIGHFFRYDPIGFKNGISPYEYPMFVSTIGNINTYTSYVALISAIAAVLFSIEKNKYKRIWYLFTVIISLFALITGMSDNAYLTLMALFGLLPLYLFNSLDGFKKYMVLVSILFSEFQFIDTISHKFPNHVLEINGLFNVIVEYDRLPYFVIGLWGICIILYILKACIKKENVLNRVSNIGRWIWLCIIVLVVLAGCYILYDANIAGNTDKYGSLSGYLVINDDWGTRRGYIWRIGMESYSKFPEIHKIFGYGPDTFGIITVNNYYEEMISRYNIKFDSAHNEYLQYLITIGIVGLVAYVSLLFTSIMEMIRASKKEPVIMAIIFAVVCYGVQATVNISVPIVAPIMMTLLMVGVSASGDINKESLHKL</sequence>